<feature type="compositionally biased region" description="Polar residues" evidence="6">
    <location>
        <begin position="162"/>
        <end position="171"/>
    </location>
</feature>
<dbReference type="OMA" id="FADETEH"/>
<reference evidence="8 9" key="2">
    <citation type="journal article" date="2018" name="Hortic Res">
        <title>Improved Brassica rapa reference genome by single-molecule sequencing and chromosome conformation capture technologies.</title>
        <authorList>
            <person name="Zhang L."/>
            <person name="Cai X."/>
            <person name="Wu J."/>
            <person name="Liu M."/>
            <person name="Grob S."/>
            <person name="Cheng F."/>
            <person name="Liang J."/>
            <person name="Cai C."/>
            <person name="Liu Z."/>
            <person name="Liu B."/>
            <person name="Wang F."/>
            <person name="Li S."/>
            <person name="Liu F."/>
            <person name="Li X."/>
            <person name="Cheng L."/>
            <person name="Yang W."/>
            <person name="Li M.H."/>
            <person name="Grossniklaus U."/>
            <person name="Zheng H."/>
            <person name="Wang X."/>
        </authorList>
    </citation>
    <scope>NUCLEOTIDE SEQUENCE [LARGE SCALE GENOMIC DNA]</scope>
    <source>
        <strain evidence="8 9">cv. Chiifu-401-42</strain>
    </source>
</reference>
<evidence type="ECO:0000259" key="7">
    <source>
        <dbReference type="PROSITE" id="PS51369"/>
    </source>
</evidence>
<proteinExistence type="predicted"/>
<dbReference type="STRING" id="51351.M4EQ81"/>
<dbReference type="Pfam" id="PF03634">
    <property type="entry name" value="TCP"/>
    <property type="match status" value="1"/>
</dbReference>
<evidence type="ECO:0000256" key="1">
    <source>
        <dbReference type="ARBA" id="ARBA00004123"/>
    </source>
</evidence>
<dbReference type="GO" id="GO:0005634">
    <property type="term" value="C:nucleus"/>
    <property type="evidence" value="ECO:0000318"/>
    <property type="project" value="GO_Central"/>
</dbReference>
<dbReference type="HOGENOM" id="CLU_033594_0_0_1"/>
<dbReference type="Proteomes" id="UP000011750">
    <property type="component" value="Chromosome A08"/>
</dbReference>
<dbReference type="AlphaFoldDB" id="M4EQ81"/>
<dbReference type="GO" id="GO:0003700">
    <property type="term" value="F:DNA-binding transcription factor activity"/>
    <property type="evidence" value="ECO:0000318"/>
    <property type="project" value="GO_Central"/>
</dbReference>
<dbReference type="EnsemblPlants" id="Bra030952.1">
    <property type="protein sequence ID" value="Bra030952.1-P"/>
    <property type="gene ID" value="Bra030952"/>
</dbReference>
<keyword evidence="9" id="KW-1185">Reference proteome</keyword>
<dbReference type="InParanoid" id="M4EQ81"/>
<dbReference type="OrthoDB" id="1927134at2759"/>
<reference evidence="8" key="3">
    <citation type="submission" date="2023-03" db="UniProtKB">
        <authorList>
            <consortium name="EnsemblPlants"/>
        </authorList>
    </citation>
    <scope>IDENTIFICATION</scope>
    <source>
        <strain evidence="8">cv. Chiifu-401-42</strain>
    </source>
</reference>
<keyword evidence="2" id="KW-0805">Transcription regulation</keyword>
<feature type="region of interest" description="Disordered" evidence="6">
    <location>
        <begin position="326"/>
        <end position="345"/>
    </location>
</feature>
<dbReference type="GO" id="GO:0045962">
    <property type="term" value="P:positive regulation of development, heterochronic"/>
    <property type="evidence" value="ECO:0000318"/>
    <property type="project" value="GO_Central"/>
</dbReference>
<evidence type="ECO:0000313" key="9">
    <source>
        <dbReference type="Proteomes" id="UP000011750"/>
    </source>
</evidence>
<accession>M4EQ81</accession>
<evidence type="ECO:0000256" key="3">
    <source>
        <dbReference type="ARBA" id="ARBA00023125"/>
    </source>
</evidence>
<evidence type="ECO:0000256" key="4">
    <source>
        <dbReference type="ARBA" id="ARBA00023163"/>
    </source>
</evidence>
<reference evidence="8 9" key="1">
    <citation type="journal article" date="2011" name="Nat. Genet.">
        <title>The genome of the mesopolyploid crop species Brassica rapa.</title>
        <authorList>
            <consortium name="Brassica rapa Genome Sequencing Project Consortium"/>
            <person name="Wang X."/>
            <person name="Wang H."/>
            <person name="Wang J."/>
            <person name="Sun R."/>
            <person name="Wu J."/>
            <person name="Liu S."/>
            <person name="Bai Y."/>
            <person name="Mun J.H."/>
            <person name="Bancroft I."/>
            <person name="Cheng F."/>
            <person name="Huang S."/>
            <person name="Li X."/>
            <person name="Hua W."/>
            <person name="Wang J."/>
            <person name="Wang X."/>
            <person name="Freeling M."/>
            <person name="Pires J.C."/>
            <person name="Paterson A.H."/>
            <person name="Chalhoub B."/>
            <person name="Wang B."/>
            <person name="Hayward A."/>
            <person name="Sharpe A.G."/>
            <person name="Park B.S."/>
            <person name="Weisshaar B."/>
            <person name="Liu B."/>
            <person name="Li B."/>
            <person name="Liu B."/>
            <person name="Tong C."/>
            <person name="Song C."/>
            <person name="Duran C."/>
            <person name="Peng C."/>
            <person name="Geng C."/>
            <person name="Koh C."/>
            <person name="Lin C."/>
            <person name="Edwards D."/>
            <person name="Mu D."/>
            <person name="Shen D."/>
            <person name="Soumpourou E."/>
            <person name="Li F."/>
            <person name="Fraser F."/>
            <person name="Conant G."/>
            <person name="Lassalle G."/>
            <person name="King G.J."/>
            <person name="Bonnema G."/>
            <person name="Tang H."/>
            <person name="Wang H."/>
            <person name="Belcram H."/>
            <person name="Zhou H."/>
            <person name="Hirakawa H."/>
            <person name="Abe H."/>
            <person name="Guo H."/>
            <person name="Wang H."/>
            <person name="Jin H."/>
            <person name="Parkin I.A."/>
            <person name="Batley J."/>
            <person name="Kim J.S."/>
            <person name="Just J."/>
            <person name="Li J."/>
            <person name="Xu J."/>
            <person name="Deng J."/>
            <person name="Kim J.A."/>
            <person name="Li J."/>
            <person name="Yu J."/>
            <person name="Meng J."/>
            <person name="Wang J."/>
            <person name="Min J."/>
            <person name="Poulain J."/>
            <person name="Wang J."/>
            <person name="Hatakeyama K."/>
            <person name="Wu K."/>
            <person name="Wang L."/>
            <person name="Fang L."/>
            <person name="Trick M."/>
            <person name="Links M.G."/>
            <person name="Zhao M."/>
            <person name="Jin M."/>
            <person name="Ramchiary N."/>
            <person name="Drou N."/>
            <person name="Berkman P.J."/>
            <person name="Cai Q."/>
            <person name="Huang Q."/>
            <person name="Li R."/>
            <person name="Tabata S."/>
            <person name="Cheng S."/>
            <person name="Zhang S."/>
            <person name="Zhang S."/>
            <person name="Huang S."/>
            <person name="Sato S."/>
            <person name="Sun S."/>
            <person name="Kwon S.J."/>
            <person name="Choi S.R."/>
            <person name="Lee T.H."/>
            <person name="Fan W."/>
            <person name="Zhao X."/>
            <person name="Tan X."/>
            <person name="Xu X."/>
            <person name="Wang Y."/>
            <person name="Qiu Y."/>
            <person name="Yin Y."/>
            <person name="Li Y."/>
            <person name="Du Y."/>
            <person name="Liao Y."/>
            <person name="Lim Y."/>
            <person name="Narusaka Y."/>
            <person name="Wang Y."/>
            <person name="Wang Z."/>
            <person name="Li Z."/>
            <person name="Wang Z."/>
            <person name="Xiong Z."/>
            <person name="Zhang Z."/>
        </authorList>
    </citation>
    <scope>NUCLEOTIDE SEQUENCE [LARGE SCALE GENOMIC DNA]</scope>
    <source>
        <strain evidence="8 9">cv. Chiifu-401-42</strain>
    </source>
</reference>
<dbReference type="InterPro" id="IPR005333">
    <property type="entry name" value="Transcription_factor_TCP"/>
</dbReference>
<organism evidence="8 9">
    <name type="scientific">Brassica campestris</name>
    <name type="common">Field mustard</name>
    <dbReference type="NCBI Taxonomy" id="3711"/>
    <lineage>
        <taxon>Eukaryota</taxon>
        <taxon>Viridiplantae</taxon>
        <taxon>Streptophyta</taxon>
        <taxon>Embryophyta</taxon>
        <taxon>Tracheophyta</taxon>
        <taxon>Spermatophyta</taxon>
        <taxon>Magnoliopsida</taxon>
        <taxon>eudicotyledons</taxon>
        <taxon>Gunneridae</taxon>
        <taxon>Pentapetalae</taxon>
        <taxon>rosids</taxon>
        <taxon>malvids</taxon>
        <taxon>Brassicales</taxon>
        <taxon>Brassicaceae</taxon>
        <taxon>Brassiceae</taxon>
        <taxon>Brassica</taxon>
    </lineage>
</organism>
<keyword evidence="4" id="KW-0804">Transcription</keyword>
<evidence type="ECO:0000256" key="2">
    <source>
        <dbReference type="ARBA" id="ARBA00023015"/>
    </source>
</evidence>
<keyword evidence="5" id="KW-0539">Nucleus</keyword>
<feature type="region of interest" description="Disordered" evidence="6">
    <location>
        <begin position="1"/>
        <end position="23"/>
    </location>
</feature>
<dbReference type="SMR" id="M4EQ81"/>
<dbReference type="PANTHER" id="PTHR31072:SF253">
    <property type="entry name" value="TRANSCRIPTION FACTOR TCP3"/>
    <property type="match status" value="1"/>
</dbReference>
<dbReference type="PROSITE" id="PS51369">
    <property type="entry name" value="TCP"/>
    <property type="match status" value="1"/>
</dbReference>
<dbReference type="Gramene" id="Bra030952.1">
    <property type="protein sequence ID" value="Bra030952.1-P"/>
    <property type="gene ID" value="Bra030952"/>
</dbReference>
<dbReference type="FunCoup" id="M4EQ81">
    <property type="interactions" value="569"/>
</dbReference>
<dbReference type="eggNOG" id="ENOG502QRP9">
    <property type="taxonomic scope" value="Eukaryota"/>
</dbReference>
<name>M4EQ81_BRACM</name>
<protein>
    <recommendedName>
        <fullName evidence="7">TCP domain-containing protein</fullName>
    </recommendedName>
</protein>
<keyword evidence="3" id="KW-0238">DNA-binding</keyword>
<feature type="region of interest" description="Disordered" evidence="6">
    <location>
        <begin position="129"/>
        <end position="186"/>
    </location>
</feature>
<dbReference type="GeneID" id="103832684"/>
<dbReference type="GO" id="GO:0009965">
    <property type="term" value="P:leaf morphogenesis"/>
    <property type="evidence" value="ECO:0000318"/>
    <property type="project" value="GO_Central"/>
</dbReference>
<dbReference type="InterPro" id="IPR017887">
    <property type="entry name" value="TF_TCP_subgr"/>
</dbReference>
<feature type="compositionally biased region" description="Basic and acidic residues" evidence="6">
    <location>
        <begin position="326"/>
        <end position="335"/>
    </location>
</feature>
<feature type="domain" description="TCP" evidence="7">
    <location>
        <begin position="55"/>
        <end position="113"/>
    </location>
</feature>
<dbReference type="PANTHER" id="PTHR31072">
    <property type="entry name" value="TRANSCRIPTION FACTOR TCP4-RELATED"/>
    <property type="match status" value="1"/>
</dbReference>
<evidence type="ECO:0000256" key="5">
    <source>
        <dbReference type="ARBA" id="ARBA00023242"/>
    </source>
</evidence>
<dbReference type="KEGG" id="brp:103832684"/>
<dbReference type="RefSeq" id="XP_009106990.1">
    <property type="nucleotide sequence ID" value="XM_009108742.2"/>
</dbReference>
<dbReference type="GO" id="GO:0030154">
    <property type="term" value="P:cell differentiation"/>
    <property type="evidence" value="ECO:0000318"/>
    <property type="project" value="GO_Central"/>
</dbReference>
<comment type="subcellular location">
    <subcellularLocation>
        <location evidence="1">Nucleus</location>
    </subcellularLocation>
</comment>
<sequence>MADEESNHHHSIHSPSSPHPLGMRHQSVFSTAAEHGGCGEIVEVEGGHIVRSTGKKDRHSKVCTAKGPRDRRVRLSAPTAIQFYDVQDRLGLDRPSKAVDWLIMKAKSAIDNLAELPPWNPADTIRQAAANKPKRPKTVIPPPETGIHGGSGKETEHHHHQSSFLPASLSTPDYHPPPSSRANAQSQDLRLSLHSFQNGPAFADETEHALFSGQSNPLVFDSSTASCDQSPEFGKMQRLVTWNNGGAADSAAFGGGGFVFASPATTTSFQPQSQVFSQRGPLQSINTPMPPRAWFDPYHDHHHNHHHHPYHISPAIHQSAIPARYLSEEDGHGDKPSSASSDSRH</sequence>
<evidence type="ECO:0000313" key="8">
    <source>
        <dbReference type="EnsemblPlants" id="Bra030952.1-P"/>
    </source>
</evidence>
<dbReference type="GO" id="GO:0043565">
    <property type="term" value="F:sequence-specific DNA binding"/>
    <property type="evidence" value="ECO:0000318"/>
    <property type="project" value="GO_Central"/>
</dbReference>
<evidence type="ECO:0000256" key="6">
    <source>
        <dbReference type="SAM" id="MobiDB-lite"/>
    </source>
</evidence>